<accession>A0ABP8Z562</accession>
<evidence type="ECO:0000256" key="1">
    <source>
        <dbReference type="SAM" id="MobiDB-lite"/>
    </source>
</evidence>
<evidence type="ECO:0000313" key="2">
    <source>
        <dbReference type="EMBL" id="GAA4746871.1"/>
    </source>
</evidence>
<feature type="region of interest" description="Disordered" evidence="1">
    <location>
        <begin position="151"/>
        <end position="177"/>
    </location>
</feature>
<name>A0ABP8Z562_9MICO</name>
<gene>
    <name evidence="2" type="ORF">GCM10025783_18670</name>
</gene>
<dbReference type="InterPro" id="IPR016181">
    <property type="entry name" value="Acyl_CoA_acyltransferase"/>
</dbReference>
<organism evidence="2 3">
    <name type="scientific">Amnibacterium soli</name>
    <dbReference type="NCBI Taxonomy" id="1282736"/>
    <lineage>
        <taxon>Bacteria</taxon>
        <taxon>Bacillati</taxon>
        <taxon>Actinomycetota</taxon>
        <taxon>Actinomycetes</taxon>
        <taxon>Micrococcales</taxon>
        <taxon>Microbacteriaceae</taxon>
        <taxon>Amnibacterium</taxon>
    </lineage>
</organism>
<evidence type="ECO:0000313" key="3">
    <source>
        <dbReference type="Proteomes" id="UP001500121"/>
    </source>
</evidence>
<keyword evidence="3" id="KW-1185">Reference proteome</keyword>
<comment type="caution">
    <text evidence="2">The sequence shown here is derived from an EMBL/GenBank/DDBJ whole genome shotgun (WGS) entry which is preliminary data.</text>
</comment>
<dbReference type="EMBL" id="BAABLP010000004">
    <property type="protein sequence ID" value="GAA4746871.1"/>
    <property type="molecule type" value="Genomic_DNA"/>
</dbReference>
<evidence type="ECO:0008006" key="4">
    <source>
        <dbReference type="Google" id="ProtNLM"/>
    </source>
</evidence>
<dbReference type="RefSeq" id="WP_345480880.1">
    <property type="nucleotide sequence ID" value="NZ_BAABLP010000004.1"/>
</dbReference>
<reference evidence="3" key="1">
    <citation type="journal article" date="2019" name="Int. J. Syst. Evol. Microbiol.">
        <title>The Global Catalogue of Microorganisms (GCM) 10K type strain sequencing project: providing services to taxonomists for standard genome sequencing and annotation.</title>
        <authorList>
            <consortium name="The Broad Institute Genomics Platform"/>
            <consortium name="The Broad Institute Genome Sequencing Center for Infectious Disease"/>
            <person name="Wu L."/>
            <person name="Ma J."/>
        </authorList>
    </citation>
    <scope>NUCLEOTIDE SEQUENCE [LARGE SCALE GENOMIC DNA]</scope>
    <source>
        <strain evidence="3">JCM 19015</strain>
    </source>
</reference>
<sequence>MALEEVPLPAGAVLRPVRADQWGVVAWLWQAFRQDLSPVVGGLPYSDGRYGAAPLRDFPSRDGAGHLAWRPHPNTGEDAPVAFALVSGLQADHRPVAAFWVAPPLRRTGLGTAVALALLEQHAGPWEVGFQHDDPSAGRFRRRIADAASGPGAWTETEAPVPHRPLVPPDHLIRSAM</sequence>
<proteinExistence type="predicted"/>
<dbReference type="SUPFAM" id="SSF55729">
    <property type="entry name" value="Acyl-CoA N-acyltransferases (Nat)"/>
    <property type="match status" value="1"/>
</dbReference>
<protein>
    <recommendedName>
        <fullName evidence="4">GNAT family N-acetyltransferase</fullName>
    </recommendedName>
</protein>
<dbReference type="Gene3D" id="3.40.630.30">
    <property type="match status" value="1"/>
</dbReference>
<dbReference type="Proteomes" id="UP001500121">
    <property type="component" value="Unassembled WGS sequence"/>
</dbReference>